<accession>A0A147KLZ5</accession>
<dbReference type="Pfam" id="PF02481">
    <property type="entry name" value="DNA_processg_A"/>
    <property type="match status" value="1"/>
</dbReference>
<dbReference type="PANTHER" id="PTHR43022">
    <property type="entry name" value="PROTEIN SMF"/>
    <property type="match status" value="1"/>
</dbReference>
<organism evidence="3 4">
    <name type="scientific">Thermobifida cellulosilytica TB100</name>
    <dbReference type="NCBI Taxonomy" id="665004"/>
    <lineage>
        <taxon>Bacteria</taxon>
        <taxon>Bacillati</taxon>
        <taxon>Actinomycetota</taxon>
        <taxon>Actinomycetes</taxon>
        <taxon>Streptosporangiales</taxon>
        <taxon>Nocardiopsidaceae</taxon>
        <taxon>Thermobifida</taxon>
    </lineage>
</organism>
<evidence type="ECO:0000259" key="2">
    <source>
        <dbReference type="Pfam" id="PF02481"/>
    </source>
</evidence>
<reference evidence="4" key="1">
    <citation type="journal article" date="2017" name="Acta Aliment.">
        <title>Plant polysaccharide degrading enzyme system of Thermpbifida cellulosilytica TB100 revealed by de novo genome project data.</title>
        <authorList>
            <person name="Toth A."/>
            <person name="Baka E."/>
            <person name="Luzics S."/>
            <person name="Bata-Vidacs I."/>
            <person name="Nagy I."/>
            <person name="Balint B."/>
            <person name="Herceg R."/>
            <person name="Olasz F."/>
            <person name="Wilk T."/>
            <person name="Nagy T."/>
            <person name="Kriszt B."/>
            <person name="Nagy I."/>
            <person name="Kukolya J."/>
        </authorList>
    </citation>
    <scope>NUCLEOTIDE SEQUENCE [LARGE SCALE GENOMIC DNA]</scope>
    <source>
        <strain evidence="4">TB100</strain>
    </source>
</reference>
<dbReference type="GO" id="GO:0009294">
    <property type="term" value="P:DNA-mediated transformation"/>
    <property type="evidence" value="ECO:0007669"/>
    <property type="project" value="InterPro"/>
</dbReference>
<dbReference type="EMBL" id="LGEM01000011">
    <property type="protein sequence ID" value="KUP98355.1"/>
    <property type="molecule type" value="Genomic_DNA"/>
</dbReference>
<proteinExistence type="inferred from homology"/>
<dbReference type="RefSeq" id="WP_068753119.1">
    <property type="nucleotide sequence ID" value="NZ_KQ950180.1"/>
</dbReference>
<dbReference type="STRING" id="665004.AC529_01820"/>
<gene>
    <name evidence="3" type="ORF">AC529_01820</name>
</gene>
<sequence length="307" mass="33668">MRRDEERAALLALLLGKSGGWSRIVEDILDTDSVWTVLERTFGSRDALFDVADSPVERALARARALLEQCESRGVAVRAFWEDDYPAALREIHEMPPVVFTRGERVDDRRAIAVVGARRASPRGREIASNIAEVLVDRGVTVVSGLAAGIDTAAHTAALRRGGRTVAVIGTGINRCYPRENRRLQDEIAERGMVLSQFLPDAPPTRHSFPMRNAVMSGYAAATVVVEAGEHSGARIQARFALKHGRPVVFPRELLANQWARDYAQRPGVYVVAGMADLMDIVDDILAESAMTADELVDSLETVELGW</sequence>
<evidence type="ECO:0000313" key="4">
    <source>
        <dbReference type="Proteomes" id="UP000074382"/>
    </source>
</evidence>
<dbReference type="InterPro" id="IPR003488">
    <property type="entry name" value="DprA"/>
</dbReference>
<dbReference type="AlphaFoldDB" id="A0A147KLZ5"/>
<evidence type="ECO:0000256" key="1">
    <source>
        <dbReference type="ARBA" id="ARBA00006525"/>
    </source>
</evidence>
<comment type="caution">
    <text evidence="3">The sequence shown here is derived from an EMBL/GenBank/DDBJ whole genome shotgun (WGS) entry which is preliminary data.</text>
</comment>
<feature type="domain" description="Smf/DprA SLOG" evidence="2">
    <location>
        <begin position="79"/>
        <end position="286"/>
    </location>
</feature>
<dbReference type="PANTHER" id="PTHR43022:SF1">
    <property type="entry name" value="PROTEIN SMF"/>
    <property type="match status" value="1"/>
</dbReference>
<protein>
    <submittedName>
        <fullName evidence="3">Nucleotide-binding protein</fullName>
    </submittedName>
</protein>
<dbReference type="InterPro" id="IPR057666">
    <property type="entry name" value="DrpA_SLOG"/>
</dbReference>
<name>A0A147KLZ5_THECS</name>
<dbReference type="PATRIC" id="fig|665004.4.peg.311"/>
<dbReference type="Proteomes" id="UP000074382">
    <property type="component" value="Unassembled WGS sequence"/>
</dbReference>
<comment type="similarity">
    <text evidence="1">Belongs to the DprA/Smf family.</text>
</comment>
<dbReference type="Gene3D" id="3.40.50.450">
    <property type="match status" value="1"/>
</dbReference>
<keyword evidence="4" id="KW-1185">Reference proteome</keyword>
<evidence type="ECO:0000313" key="3">
    <source>
        <dbReference type="EMBL" id="KUP98355.1"/>
    </source>
</evidence>
<dbReference type="SUPFAM" id="SSF102405">
    <property type="entry name" value="MCP/YpsA-like"/>
    <property type="match status" value="1"/>
</dbReference>